<gene>
    <name evidence="3" type="ORF">ACRB68_44430</name>
</gene>
<dbReference type="EMBL" id="WEGH01000003">
    <property type="protein sequence ID" value="MQY06355.1"/>
    <property type="molecule type" value="Genomic_DNA"/>
</dbReference>
<keyword evidence="2" id="KW-0732">Signal</keyword>
<proteinExistence type="predicted"/>
<evidence type="ECO:0008006" key="5">
    <source>
        <dbReference type="Google" id="ProtNLM"/>
    </source>
</evidence>
<feature type="signal peptide" evidence="2">
    <location>
        <begin position="1"/>
        <end position="23"/>
    </location>
</feature>
<dbReference type="AlphaFoldDB" id="A0A7K0BYU7"/>
<sequence length="140" mass="14761">MKGIVTAAGAAVIALGAAPPAWAEGTGKVEFVYSMPKVSAAGDTVTWTWTLRNTGTRDLDRVTLEHRLTPRLRVTSVSARCKPAKASVRCEYGAVRVGGRRTGFLVAALPPSGAGDVRINGRATWEQAPPAAAPRPRRTP</sequence>
<reference evidence="3 4" key="1">
    <citation type="submission" date="2019-10" db="EMBL/GenBank/DDBJ databases">
        <title>Actinomadura rubteroloni sp. nov. and Actinomadura macrotermitis sp. nov., isolated from the gut of fungus growing-termite Macrotermes natalensis.</title>
        <authorList>
            <person name="Benndorf R."/>
            <person name="Martin K."/>
            <person name="Kuefner M."/>
            <person name="De Beer W."/>
            <person name="Kaster A.-K."/>
            <person name="Vollmers J."/>
            <person name="Poulsen M."/>
            <person name="Beemelmanns C."/>
        </authorList>
    </citation>
    <scope>NUCLEOTIDE SEQUENCE [LARGE SCALE GENOMIC DNA]</scope>
    <source>
        <strain evidence="3 4">RB68</strain>
    </source>
</reference>
<feature type="chain" id="PRO_5029510278" description="DUF11 domain-containing protein" evidence="2">
    <location>
        <begin position="24"/>
        <end position="140"/>
    </location>
</feature>
<evidence type="ECO:0000256" key="1">
    <source>
        <dbReference type="SAM" id="MobiDB-lite"/>
    </source>
</evidence>
<keyword evidence="4" id="KW-1185">Reference proteome</keyword>
<evidence type="ECO:0000256" key="2">
    <source>
        <dbReference type="SAM" id="SignalP"/>
    </source>
</evidence>
<protein>
    <recommendedName>
        <fullName evidence="5">DUF11 domain-containing protein</fullName>
    </recommendedName>
</protein>
<evidence type="ECO:0000313" key="3">
    <source>
        <dbReference type="EMBL" id="MQY06355.1"/>
    </source>
</evidence>
<organism evidence="3 4">
    <name type="scientific">Actinomadura macrotermitis</name>
    <dbReference type="NCBI Taxonomy" id="2585200"/>
    <lineage>
        <taxon>Bacteria</taxon>
        <taxon>Bacillati</taxon>
        <taxon>Actinomycetota</taxon>
        <taxon>Actinomycetes</taxon>
        <taxon>Streptosporangiales</taxon>
        <taxon>Thermomonosporaceae</taxon>
        <taxon>Actinomadura</taxon>
    </lineage>
</organism>
<evidence type="ECO:0000313" key="4">
    <source>
        <dbReference type="Proteomes" id="UP000487268"/>
    </source>
</evidence>
<dbReference type="Proteomes" id="UP000487268">
    <property type="component" value="Unassembled WGS sequence"/>
</dbReference>
<comment type="caution">
    <text evidence="3">The sequence shown here is derived from an EMBL/GenBank/DDBJ whole genome shotgun (WGS) entry which is preliminary data.</text>
</comment>
<accession>A0A7K0BYU7</accession>
<feature type="region of interest" description="Disordered" evidence="1">
    <location>
        <begin position="121"/>
        <end position="140"/>
    </location>
</feature>
<name>A0A7K0BYU7_9ACTN</name>